<evidence type="ECO:0000313" key="2">
    <source>
        <dbReference type="Proteomes" id="UP001470230"/>
    </source>
</evidence>
<reference evidence="1 2" key="1">
    <citation type="submission" date="2024-04" db="EMBL/GenBank/DDBJ databases">
        <title>Tritrichomonas musculus Genome.</title>
        <authorList>
            <person name="Alves-Ferreira E."/>
            <person name="Grigg M."/>
            <person name="Lorenzi H."/>
            <person name="Galac M."/>
        </authorList>
    </citation>
    <scope>NUCLEOTIDE SEQUENCE [LARGE SCALE GENOMIC DNA]</scope>
    <source>
        <strain evidence="1 2">EAF2021</strain>
    </source>
</reference>
<sequence length="746" mass="86117">MILLRRLSVARPPQIYDSSTQFPFPNAIYPNTPLNVNEIELFPSDITLTEHISKALRSKKAPLIFWGLSNFTKCAINDKKCIQNLQIILSFLSTKDLLMELMVANCLLELSKNLGKVVAAPMLSPILNKLKETPAIEYVQILSYIIPFLTPETINCCIIPLIEKFICNKTESFHYALGELITSTPFETLHITTELLLKILNLRIIINNYLTRVIKSASKTFSKEWIGKILPSHLLVLANEKPILRYGILKTVLSLSDIFFQKYFYNYISSALNWANNDKDMNIELILASNADEILLPKTIELYPKMRNILYKISHSNDFLIRVHLPNIIANNPSAFLGNDLNLLDVFTSFVNDNSPEIRLAFLDSFYLIFRLAAAWNQMNKDSLISLFILYFKDSSSIIRNRLCTSIIYSAFGSDRLFSIMPYFIDLATSINNYKTFSELIKTFISWPNKVICNYWIQIAPIINNAALKWPHAIAPSLQSFYVKISVFVNDEMQQKLEEILFQKYASSSNYQMRVLFLKIAGVLCFKTQRFALIQHLWNHIRDYESNDSVVSVRGKVIPQLIKFRIFFFESGKTELENEVTSKFIEIRKLYNCDEEENIGSHFDINQSSILVNDENQNQHIEHLDQNNIDHNQISDNIRYEKDLSEKQYMRDILRENWIIFNKEMFSHSYDTSLKHSKSFDVAKNDLVGQGKIPDHSKLPLTHSTGGLNYLKIKPSKIVHTSKTNVKLMHKKSLGDSKLPPIIFQH</sequence>
<evidence type="ECO:0000313" key="1">
    <source>
        <dbReference type="EMBL" id="KAK8885418.1"/>
    </source>
</evidence>
<organism evidence="1 2">
    <name type="scientific">Tritrichomonas musculus</name>
    <dbReference type="NCBI Taxonomy" id="1915356"/>
    <lineage>
        <taxon>Eukaryota</taxon>
        <taxon>Metamonada</taxon>
        <taxon>Parabasalia</taxon>
        <taxon>Tritrichomonadida</taxon>
        <taxon>Tritrichomonadidae</taxon>
        <taxon>Tritrichomonas</taxon>
    </lineage>
</organism>
<name>A0ABR2K3I1_9EUKA</name>
<protein>
    <submittedName>
        <fullName evidence="1">Uncharacterized protein</fullName>
    </submittedName>
</protein>
<comment type="caution">
    <text evidence="1">The sequence shown here is derived from an EMBL/GenBank/DDBJ whole genome shotgun (WGS) entry which is preliminary data.</text>
</comment>
<accession>A0ABR2K3I1</accession>
<dbReference type="EMBL" id="JAPFFF010000007">
    <property type="protein sequence ID" value="KAK8885418.1"/>
    <property type="molecule type" value="Genomic_DNA"/>
</dbReference>
<dbReference type="Gene3D" id="1.25.10.10">
    <property type="entry name" value="Leucine-rich Repeat Variant"/>
    <property type="match status" value="1"/>
</dbReference>
<proteinExistence type="predicted"/>
<dbReference type="SUPFAM" id="SSF48371">
    <property type="entry name" value="ARM repeat"/>
    <property type="match status" value="1"/>
</dbReference>
<gene>
    <name evidence="1" type="ORF">M9Y10_040866</name>
</gene>
<dbReference type="Proteomes" id="UP001470230">
    <property type="component" value="Unassembled WGS sequence"/>
</dbReference>
<dbReference type="InterPro" id="IPR016024">
    <property type="entry name" value="ARM-type_fold"/>
</dbReference>
<keyword evidence="2" id="KW-1185">Reference proteome</keyword>
<dbReference type="InterPro" id="IPR011989">
    <property type="entry name" value="ARM-like"/>
</dbReference>